<keyword evidence="3" id="KW-0378">Hydrolase</keyword>
<proteinExistence type="predicted"/>
<evidence type="ECO:0000256" key="4">
    <source>
        <dbReference type="ARBA" id="ARBA00023134"/>
    </source>
</evidence>
<keyword evidence="4" id="KW-0342">GTP-binding</keyword>
<evidence type="ECO:0000256" key="5">
    <source>
        <dbReference type="ARBA" id="ARBA00023136"/>
    </source>
</evidence>
<dbReference type="EMBL" id="FZOL01000041">
    <property type="protein sequence ID" value="SNT32989.1"/>
    <property type="molecule type" value="Genomic_DNA"/>
</dbReference>
<keyword evidence="5" id="KW-0472">Membrane</keyword>
<dbReference type="GO" id="GO:0016020">
    <property type="term" value="C:membrane"/>
    <property type="evidence" value="ECO:0007669"/>
    <property type="project" value="UniProtKB-SubCell"/>
</dbReference>
<evidence type="ECO:0000313" key="8">
    <source>
        <dbReference type="Proteomes" id="UP000198407"/>
    </source>
</evidence>
<dbReference type="SUPFAM" id="SSF52540">
    <property type="entry name" value="P-loop containing nucleoside triphosphate hydrolases"/>
    <property type="match status" value="1"/>
</dbReference>
<protein>
    <submittedName>
        <fullName evidence="7">50S ribosome-binding GTPase</fullName>
    </submittedName>
</protein>
<evidence type="ECO:0000256" key="2">
    <source>
        <dbReference type="ARBA" id="ARBA00022741"/>
    </source>
</evidence>
<dbReference type="Pfam" id="PF01926">
    <property type="entry name" value="MMR_HSR1"/>
    <property type="match status" value="1"/>
</dbReference>
<dbReference type="RefSeq" id="WP_052419512.1">
    <property type="nucleotide sequence ID" value="NZ_FZOL01000041.1"/>
</dbReference>
<dbReference type="PANTHER" id="PTHR10465">
    <property type="entry name" value="TRANSMEMBRANE GTPASE FZO1"/>
    <property type="match status" value="1"/>
</dbReference>
<feature type="domain" description="G" evidence="6">
    <location>
        <begin position="46"/>
        <end position="151"/>
    </location>
</feature>
<comment type="subcellular location">
    <subcellularLocation>
        <location evidence="1">Membrane</location>
    </subcellularLocation>
</comment>
<accession>A0A239LTF8</accession>
<dbReference type="GO" id="GO:0003924">
    <property type="term" value="F:GTPase activity"/>
    <property type="evidence" value="ECO:0007669"/>
    <property type="project" value="InterPro"/>
</dbReference>
<dbReference type="AlphaFoldDB" id="A0A239LTF8"/>
<evidence type="ECO:0000256" key="3">
    <source>
        <dbReference type="ARBA" id="ARBA00022801"/>
    </source>
</evidence>
<dbReference type="STRING" id="1215104.GCA_000730585_01553"/>
<keyword evidence="8" id="KW-1185">Reference proteome</keyword>
<sequence length="541" mass="59528">MALPDFTRVLATYDNVNAPLQRWLPAERVSELGKLLHSRAARVRAQIMVYGLYNAGKSTLLNALMGRAEAPMADHPETSVVAEYPWQGYVLLDTPGIDAPITHEQVATQQLQDSEVVLFVVAAGGTIDEAATWERLVKIVGSGRRVMLVVNNKAGVQHDSRDFFSINDNLRKYLQNAALPYGIDDILEQVPIHWVNAKAALRGRVESKEPLVEFSGILELEHALSDFLASSDRGVMLKTCHKDLQEAIELALMRLHQAGGNEQAQALDKARLQIDSERDRLQSVLRHHLDSRCVRAKSSVVALINDAHRQPAEQAEQAMEDGASKVIAALTADMMTALNNELPTTQRKLEDIGQTLADSAFGAAHACVNGVNREGNGSDDSGLSPALKDAMRKMPMGDLKTMTEQGVKKALELGKELLPTLFKGIGKKTMERWAAMAGRWAGPLLQAGVAIYGIYKAISSEKAEKAALDRQTKAVEDAASTFVEDLRQAYLNQIALVIEEVFKPIDEWMVTQRALLVQSGQEQTQDQHLFEEALLALRQAY</sequence>
<evidence type="ECO:0000259" key="6">
    <source>
        <dbReference type="Pfam" id="PF01926"/>
    </source>
</evidence>
<dbReference type="PANTHER" id="PTHR10465:SF0">
    <property type="entry name" value="SARCALUMENIN"/>
    <property type="match status" value="1"/>
</dbReference>
<dbReference type="InterPro" id="IPR027417">
    <property type="entry name" value="P-loop_NTPase"/>
</dbReference>
<dbReference type="Gene3D" id="3.40.50.300">
    <property type="entry name" value="P-loop containing nucleotide triphosphate hydrolases"/>
    <property type="match status" value="1"/>
</dbReference>
<keyword evidence="2" id="KW-0547">Nucleotide-binding</keyword>
<evidence type="ECO:0000313" key="7">
    <source>
        <dbReference type="EMBL" id="SNT32989.1"/>
    </source>
</evidence>
<dbReference type="InterPro" id="IPR006073">
    <property type="entry name" value="GTP-bd"/>
</dbReference>
<gene>
    <name evidence="7" type="ORF">SAMN05444352_14128</name>
</gene>
<dbReference type="Proteomes" id="UP000198407">
    <property type="component" value="Unassembled WGS sequence"/>
</dbReference>
<dbReference type="GO" id="GO:0005525">
    <property type="term" value="F:GTP binding"/>
    <property type="evidence" value="ECO:0007669"/>
    <property type="project" value="UniProtKB-KW"/>
</dbReference>
<name>A0A239LTF8_9PSED</name>
<reference evidence="8" key="1">
    <citation type="submission" date="2017-06" db="EMBL/GenBank/DDBJ databases">
        <authorList>
            <person name="Varghese N."/>
            <person name="Submissions S."/>
        </authorList>
    </citation>
    <scope>NUCLEOTIDE SEQUENCE [LARGE SCALE GENOMIC DNA]</scope>
    <source>
        <strain evidence="8">DSM 22348</strain>
    </source>
</reference>
<dbReference type="InterPro" id="IPR027094">
    <property type="entry name" value="Mitofusin_fam"/>
</dbReference>
<evidence type="ECO:0000256" key="1">
    <source>
        <dbReference type="ARBA" id="ARBA00004370"/>
    </source>
</evidence>
<organism evidence="7 8">
    <name type="scientific">Pseudomonas japonica</name>
    <dbReference type="NCBI Taxonomy" id="256466"/>
    <lineage>
        <taxon>Bacteria</taxon>
        <taxon>Pseudomonadati</taxon>
        <taxon>Pseudomonadota</taxon>
        <taxon>Gammaproteobacteria</taxon>
        <taxon>Pseudomonadales</taxon>
        <taxon>Pseudomonadaceae</taxon>
        <taxon>Pseudomonas</taxon>
    </lineage>
</organism>